<keyword evidence="7" id="KW-1185">Reference proteome</keyword>
<dbReference type="Pfam" id="PF01229">
    <property type="entry name" value="Glyco_hydro_39"/>
    <property type="match status" value="1"/>
</dbReference>
<dbReference type="EMBL" id="JAPWGL010000001">
    <property type="protein sequence ID" value="MCZ4222402.1"/>
    <property type="molecule type" value="Genomic_DNA"/>
</dbReference>
<dbReference type="InterPro" id="IPR051923">
    <property type="entry name" value="Glycosyl_Hydrolase_39"/>
</dbReference>
<dbReference type="Gene3D" id="2.60.40.1500">
    <property type="entry name" value="Glycosyl hydrolase domain, family 39"/>
    <property type="match status" value="1"/>
</dbReference>
<feature type="signal peptide" evidence="4">
    <location>
        <begin position="1"/>
        <end position="23"/>
    </location>
</feature>
<evidence type="ECO:0000313" key="6">
    <source>
        <dbReference type="EMBL" id="MCZ4222402.1"/>
    </source>
</evidence>
<evidence type="ECO:0000256" key="1">
    <source>
        <dbReference type="ARBA" id="ARBA00008875"/>
    </source>
</evidence>
<dbReference type="PANTHER" id="PTHR12631">
    <property type="entry name" value="ALPHA-L-IDURONIDASE"/>
    <property type="match status" value="1"/>
</dbReference>
<dbReference type="RefSeq" id="WP_269414204.1">
    <property type="nucleotide sequence ID" value="NZ_JAPWGL010000001.1"/>
</dbReference>
<dbReference type="PANTHER" id="PTHR12631:SF8">
    <property type="entry name" value="ALPHA-L-IDURONIDASE"/>
    <property type="match status" value="1"/>
</dbReference>
<feature type="chain" id="PRO_5046664241" evidence="4">
    <location>
        <begin position="24"/>
        <end position="560"/>
    </location>
</feature>
<feature type="domain" description="Glycosyl hydrolases family 39 N-terminal catalytic" evidence="5">
    <location>
        <begin position="28"/>
        <end position="530"/>
    </location>
</feature>
<keyword evidence="3" id="KW-0326">Glycosidase</keyword>
<dbReference type="PRINTS" id="PR00745">
    <property type="entry name" value="GLHYDRLASE39"/>
</dbReference>
<dbReference type="InterPro" id="IPR049166">
    <property type="entry name" value="GH39_cat"/>
</dbReference>
<name>A0ABT4KU10_9SPHI</name>
<organism evidence="6 7">
    <name type="scientific">Pedobacter rhodius</name>
    <dbReference type="NCBI Taxonomy" id="3004098"/>
    <lineage>
        <taxon>Bacteria</taxon>
        <taxon>Pseudomonadati</taxon>
        <taxon>Bacteroidota</taxon>
        <taxon>Sphingobacteriia</taxon>
        <taxon>Sphingobacteriales</taxon>
        <taxon>Sphingobacteriaceae</taxon>
        <taxon>Pedobacter</taxon>
    </lineage>
</organism>
<comment type="similarity">
    <text evidence="1">Belongs to the glycosyl hydrolase 39 family.</text>
</comment>
<dbReference type="SUPFAM" id="SSF51445">
    <property type="entry name" value="(Trans)glycosidases"/>
    <property type="match status" value="1"/>
</dbReference>
<comment type="caution">
    <text evidence="6">The sequence shown here is derived from an EMBL/GenBank/DDBJ whole genome shotgun (WGS) entry which is preliminary data.</text>
</comment>
<dbReference type="SUPFAM" id="SSF51011">
    <property type="entry name" value="Glycosyl hydrolase domain"/>
    <property type="match status" value="1"/>
</dbReference>
<dbReference type="InterPro" id="IPR017853">
    <property type="entry name" value="GH"/>
</dbReference>
<evidence type="ECO:0000256" key="2">
    <source>
        <dbReference type="ARBA" id="ARBA00022801"/>
    </source>
</evidence>
<reference evidence="6" key="1">
    <citation type="submission" date="2022-12" db="EMBL/GenBank/DDBJ databases">
        <title>Genome sequence of SJ11.</title>
        <authorList>
            <person name="Woo H."/>
        </authorList>
    </citation>
    <scope>NUCLEOTIDE SEQUENCE</scope>
    <source>
        <strain evidence="6">SJ11</strain>
    </source>
</reference>
<evidence type="ECO:0000256" key="3">
    <source>
        <dbReference type="ARBA" id="ARBA00023295"/>
    </source>
</evidence>
<dbReference type="Gene3D" id="3.20.20.80">
    <property type="entry name" value="Glycosidases"/>
    <property type="match status" value="1"/>
</dbReference>
<keyword evidence="4" id="KW-0732">Signal</keyword>
<dbReference type="InterPro" id="IPR000514">
    <property type="entry name" value="Glyco_hydro_39"/>
</dbReference>
<keyword evidence="2" id="KW-0378">Hydrolase</keyword>
<protein>
    <submittedName>
        <fullName evidence="6">Beta-xylosidase</fullName>
    </submittedName>
</protein>
<accession>A0ABT4KU10</accession>
<dbReference type="Proteomes" id="UP001144341">
    <property type="component" value="Unassembled WGS sequence"/>
</dbReference>
<evidence type="ECO:0000259" key="5">
    <source>
        <dbReference type="Pfam" id="PF01229"/>
    </source>
</evidence>
<evidence type="ECO:0000313" key="7">
    <source>
        <dbReference type="Proteomes" id="UP001144341"/>
    </source>
</evidence>
<sequence>MYKNLIRCLLTLMILHIVAPLHAQSPVVKVDLSQEVAPMKNVWAWFGYDEPNYTYMKDGKKLLSEIAALSPEPVYVRTHSLLVTGDGTASLKWGSTNAYTEDLNGKPIYNWTIVDRIFDTYVSRGMKPLAQIGFMPEALSTHPSPYRHYWKPGDPYNDIITGWAYPPKDYDKWRKLVYEWVKHSVARYGQKEVESWYWEVWNEPNGAYWKGTQEEFYKLYDYAADGLKSALPTAKIGGINVAGTRGKGARDWTNNFIKHCIDGTNYATGKKGAPLDAILFHAKGSPKLVDGAVRMDMAPQLNDIKTGFEITTSYPETKNLPVIIGESDPEGCAACGMATNPENAYRNGTMYSSYTAATFARKYLLADQTKINFLGAVSWSFEFENQPWFYGFRDLATNGVDKPVLNVFRMFGMMSGNRIAAESNRMYPLKEVLNTSVHGTQSDVGVLATKDTKTAAVMVWNYHDDDRPGPTESLSINITNIPAKTISLNIYLIDKENSNSYEAWKKMGSPQNPTKQQIAALEKSGKLKRVVSSKINTTSGKVVVPLQLERQAVALLKMDW</sequence>
<gene>
    <name evidence="6" type="ORF">O0931_03740</name>
</gene>
<evidence type="ECO:0000256" key="4">
    <source>
        <dbReference type="SAM" id="SignalP"/>
    </source>
</evidence>
<proteinExistence type="inferred from homology"/>